<feature type="compositionally biased region" description="Basic and acidic residues" evidence="1">
    <location>
        <begin position="113"/>
        <end position="123"/>
    </location>
</feature>
<sequence>MYADDIKIYGIYDDENYLEVRTALQTSLAKMLGWASKWDLRINYDKSLVMHVGVKDKECRTKLHQSGSIHVEVRTRRKLRSTTRSTYNSVWVARSTSDFNKKKRQRRKFRQLQQDRDKKLTSRWKDHEKAWEDKNPRQGYASLEQYSGKMKRRSQVLNTTNEVAVGEPTLPIRKNHFKTLQAPSVSRTRYVDRRTYAVNEEPSTESEILVCIRRTKNGESGGDDGSSAEMLKYLPPSGWSIMCRFIKHRKEATRDEQAGFRPGRFTIDQVFIVRRVIKIWQRYSKPMQLMFLDSEAAFDSPHRGPLFNALRADGVPEKLVSLFDDMNQRRTAAFRTPAGCTTPLEVIAPSGRPLTNLAYADDVVTFAESSTKLQNVVDLVSKLAGLRLPADRSSRSGSL</sequence>
<dbReference type="Proteomes" id="UP001303046">
    <property type="component" value="Unassembled WGS sequence"/>
</dbReference>
<dbReference type="EMBL" id="JAVFWL010000006">
    <property type="protein sequence ID" value="KAK6763945.1"/>
    <property type="molecule type" value="Genomic_DNA"/>
</dbReference>
<evidence type="ECO:0000313" key="3">
    <source>
        <dbReference type="Proteomes" id="UP001303046"/>
    </source>
</evidence>
<dbReference type="PANTHER" id="PTHR19446">
    <property type="entry name" value="REVERSE TRANSCRIPTASES"/>
    <property type="match status" value="1"/>
</dbReference>
<feature type="region of interest" description="Disordered" evidence="1">
    <location>
        <begin position="102"/>
        <end position="123"/>
    </location>
</feature>
<evidence type="ECO:0000256" key="1">
    <source>
        <dbReference type="SAM" id="MobiDB-lite"/>
    </source>
</evidence>
<proteinExistence type="predicted"/>
<gene>
    <name evidence="2" type="primary">Necator_chrX.g24493</name>
    <name evidence="2" type="ORF">RB195_024328</name>
</gene>
<keyword evidence="3" id="KW-1185">Reference proteome</keyword>
<evidence type="ECO:0000313" key="2">
    <source>
        <dbReference type="EMBL" id="KAK6763945.1"/>
    </source>
</evidence>
<protein>
    <recommendedName>
        <fullName evidence="4">Reverse transcriptase domain-containing protein</fullName>
    </recommendedName>
</protein>
<name>A0ABR1EMU7_NECAM</name>
<reference evidence="2 3" key="1">
    <citation type="submission" date="2023-08" db="EMBL/GenBank/DDBJ databases">
        <title>A Necator americanus chromosomal reference genome.</title>
        <authorList>
            <person name="Ilik V."/>
            <person name="Petrzelkova K.J."/>
            <person name="Pardy F."/>
            <person name="Fuh T."/>
            <person name="Niatou-Singa F.S."/>
            <person name="Gouil Q."/>
            <person name="Baker L."/>
            <person name="Ritchie M.E."/>
            <person name="Jex A.R."/>
            <person name="Gazzola D."/>
            <person name="Li H."/>
            <person name="Toshio Fujiwara R."/>
            <person name="Zhan B."/>
            <person name="Aroian R.V."/>
            <person name="Pafco B."/>
            <person name="Schwarz E.M."/>
        </authorList>
    </citation>
    <scope>NUCLEOTIDE SEQUENCE [LARGE SCALE GENOMIC DNA]</scope>
    <source>
        <strain evidence="2 3">Aroian</strain>
        <tissue evidence="2">Whole animal</tissue>
    </source>
</reference>
<comment type="caution">
    <text evidence="2">The sequence shown here is derived from an EMBL/GenBank/DDBJ whole genome shotgun (WGS) entry which is preliminary data.</text>
</comment>
<organism evidence="2 3">
    <name type="scientific">Necator americanus</name>
    <name type="common">Human hookworm</name>
    <dbReference type="NCBI Taxonomy" id="51031"/>
    <lineage>
        <taxon>Eukaryota</taxon>
        <taxon>Metazoa</taxon>
        <taxon>Ecdysozoa</taxon>
        <taxon>Nematoda</taxon>
        <taxon>Chromadorea</taxon>
        <taxon>Rhabditida</taxon>
        <taxon>Rhabditina</taxon>
        <taxon>Rhabditomorpha</taxon>
        <taxon>Strongyloidea</taxon>
        <taxon>Ancylostomatidae</taxon>
        <taxon>Bunostominae</taxon>
        <taxon>Necator</taxon>
    </lineage>
</organism>
<accession>A0ABR1EMU7</accession>
<evidence type="ECO:0008006" key="4">
    <source>
        <dbReference type="Google" id="ProtNLM"/>
    </source>
</evidence>